<keyword evidence="2" id="KW-1185">Reference proteome</keyword>
<name>A0AAJ5UD59_9ENTR</name>
<evidence type="ECO:0000313" key="2">
    <source>
        <dbReference type="Proteomes" id="UP001210130"/>
    </source>
</evidence>
<evidence type="ECO:0000313" key="1">
    <source>
        <dbReference type="EMBL" id="WBW59603.1"/>
    </source>
</evidence>
<dbReference type="Pfam" id="PF11183">
    <property type="entry name" value="PmrD"/>
    <property type="match status" value="1"/>
</dbReference>
<sequence length="114" mass="13295">MEWKVTDVLVFPRSKTCLAVCVSLKSLKLVLWYHGDYFLNTGSVLEIDNNEYIVNGRQQELDIFKITPFMPEQWHQYLKPHGCSGMTKSTEKCMHIKKCAFILCPFGTRKYLTI</sequence>
<organism evidence="1 2">
    <name type="scientific">Klebsiella electrica</name>
    <dbReference type="NCBI Taxonomy" id="1259973"/>
    <lineage>
        <taxon>Bacteria</taxon>
        <taxon>Pseudomonadati</taxon>
        <taxon>Pseudomonadota</taxon>
        <taxon>Gammaproteobacteria</taxon>
        <taxon>Enterobacterales</taxon>
        <taxon>Enterobacteriaceae</taxon>
        <taxon>Klebsiella/Raoultella group</taxon>
        <taxon>Klebsiella</taxon>
    </lineage>
</organism>
<dbReference type="Gene3D" id="2.40.50.650">
    <property type="match status" value="1"/>
</dbReference>
<dbReference type="InterPro" id="IPR038679">
    <property type="entry name" value="PmrD_sf"/>
</dbReference>
<gene>
    <name evidence="1" type="ORF">OR613_16350</name>
</gene>
<dbReference type="Proteomes" id="UP001210130">
    <property type="component" value="Chromosome"/>
</dbReference>
<dbReference type="AlphaFoldDB" id="A0AAJ5UD59"/>
<dbReference type="InterPro" id="IPR044854">
    <property type="entry name" value="IraM/PmrD"/>
</dbReference>
<dbReference type="EMBL" id="CP112887">
    <property type="protein sequence ID" value="WBW59603.1"/>
    <property type="molecule type" value="Genomic_DNA"/>
</dbReference>
<dbReference type="RefSeq" id="WP_131048437.1">
    <property type="nucleotide sequence ID" value="NZ_CP041247.1"/>
</dbReference>
<accession>A0AAJ5UD59</accession>
<evidence type="ECO:0008006" key="3">
    <source>
        <dbReference type="Google" id="ProtNLM"/>
    </source>
</evidence>
<proteinExistence type="predicted"/>
<reference evidence="1 2" key="1">
    <citation type="journal article" date="2023" name="Microbiol. Resour. Announc.">
        <title>Complete Genome Sequence of the First Colistin-Resistant Raoultella electrica Strain.</title>
        <authorList>
            <person name="Aldeia C."/>
            <person name="Campos-Madueno E.I."/>
            <person name="Sendi P."/>
            <person name="Endimiani A."/>
        </authorList>
    </citation>
    <scope>NUCLEOTIDE SEQUENCE [LARGE SCALE GENOMIC DNA]</scope>
    <source>
        <strain evidence="1 2">S2-IND-01-C</strain>
    </source>
</reference>
<protein>
    <recommendedName>
        <fullName evidence="3">Anti-adapter protein IraM</fullName>
    </recommendedName>
</protein>